<sequence>MRPGSLAWLLRNELRLQWRSLTVRYRPAPLLIALAVLVVGLHAALWLLFGVHRTVQMPRTLPDPFVYLAALVTAFVGSLLLAQAIAQGVRVLFERGDLDLLLASPVSSRAVFAARALGLMASGLLTAGLFALPAAALGLALGLPQLLGVYGWLLALTLSCSGLGLLLTLLLVRLLGVRRTRVAAQVGGSLIGAAFFLVGQLFGQGGQETSRDAAARLEALVLTLEASPLLGPQSVLWYGARAVWAEPLPTVLSLAFSAAVFAFAVRVTHRAYLTGVQQAAEAAVTRAPRAGRERFRGGLGWTTLLKEWRLIRRDPLLISQTLLQLLYLLPLLFVLTRGGAQAGRSALGWEGGLGVAVVLLGSSLAASLARICVSAEEAPDLLAGSPAGSARLKGYKLLAALIPTWLLLLPLVVLLALRGLPGWPAALLAGAGVTLTAAVLHLWNARPVPRGDLFRGRQRAGDLLMNLLVFVSVVAWTAVALGLPAGSAWGWGGLGLGLLIPGLAYLRGRRLERQLGY</sequence>
<feature type="transmembrane region" description="Helical" evidence="1">
    <location>
        <begin position="489"/>
        <end position="506"/>
    </location>
</feature>
<dbReference type="AlphaFoldDB" id="A0A841I154"/>
<reference evidence="2 3" key="1">
    <citation type="submission" date="2020-08" db="EMBL/GenBank/DDBJ databases">
        <title>Genomic Encyclopedia of Type Strains, Phase IV (KMG-IV): sequencing the most valuable type-strain genomes for metagenomic binning, comparative biology and taxonomic classification.</title>
        <authorList>
            <person name="Goeker M."/>
        </authorList>
    </citation>
    <scope>NUCLEOTIDE SEQUENCE [LARGE SCALE GENOMIC DNA]</scope>
    <source>
        <strain evidence="2 3">DSM 21458</strain>
    </source>
</reference>
<accession>A0A841I154</accession>
<dbReference type="Proteomes" id="UP000569951">
    <property type="component" value="Unassembled WGS sequence"/>
</dbReference>
<feature type="transmembrane region" description="Helical" evidence="1">
    <location>
        <begin position="117"/>
        <end position="143"/>
    </location>
</feature>
<proteinExistence type="predicted"/>
<gene>
    <name evidence="2" type="ORF">HNR42_001585</name>
</gene>
<protein>
    <submittedName>
        <fullName evidence="2">ABC-2 type transport system permease protein</fullName>
    </submittedName>
</protein>
<keyword evidence="1" id="KW-0472">Membrane</keyword>
<feature type="transmembrane region" description="Helical" evidence="1">
    <location>
        <begin position="149"/>
        <end position="175"/>
    </location>
</feature>
<name>A0A841I154_9DEIO</name>
<feature type="transmembrane region" description="Helical" evidence="1">
    <location>
        <begin position="65"/>
        <end position="86"/>
    </location>
</feature>
<keyword evidence="3" id="KW-1185">Reference proteome</keyword>
<dbReference type="EMBL" id="JACHHG010000005">
    <property type="protein sequence ID" value="MBB6098160.1"/>
    <property type="molecule type" value="Genomic_DNA"/>
</dbReference>
<feature type="transmembrane region" description="Helical" evidence="1">
    <location>
        <begin position="463"/>
        <end position="483"/>
    </location>
</feature>
<dbReference type="RefSeq" id="WP_183986316.1">
    <property type="nucleotide sequence ID" value="NZ_JACHHG010000005.1"/>
</dbReference>
<feature type="transmembrane region" description="Helical" evidence="1">
    <location>
        <begin position="28"/>
        <end position="49"/>
    </location>
</feature>
<evidence type="ECO:0000313" key="3">
    <source>
        <dbReference type="Proteomes" id="UP000569951"/>
    </source>
</evidence>
<feature type="transmembrane region" description="Helical" evidence="1">
    <location>
        <begin position="423"/>
        <end position="443"/>
    </location>
</feature>
<feature type="transmembrane region" description="Helical" evidence="1">
    <location>
        <begin position="394"/>
        <end position="417"/>
    </location>
</feature>
<keyword evidence="1" id="KW-1133">Transmembrane helix</keyword>
<evidence type="ECO:0000256" key="1">
    <source>
        <dbReference type="SAM" id="Phobius"/>
    </source>
</evidence>
<organism evidence="2 3">
    <name type="scientific">Deinobacterium chartae</name>
    <dbReference type="NCBI Taxonomy" id="521158"/>
    <lineage>
        <taxon>Bacteria</taxon>
        <taxon>Thermotogati</taxon>
        <taxon>Deinococcota</taxon>
        <taxon>Deinococci</taxon>
        <taxon>Deinococcales</taxon>
        <taxon>Deinococcaceae</taxon>
        <taxon>Deinobacterium</taxon>
    </lineage>
</organism>
<feature type="transmembrane region" description="Helical" evidence="1">
    <location>
        <begin position="247"/>
        <end position="265"/>
    </location>
</feature>
<feature type="transmembrane region" description="Helical" evidence="1">
    <location>
        <begin position="355"/>
        <end position="373"/>
    </location>
</feature>
<keyword evidence="1" id="KW-0812">Transmembrane</keyword>
<feature type="transmembrane region" description="Helical" evidence="1">
    <location>
        <begin position="182"/>
        <end position="202"/>
    </location>
</feature>
<evidence type="ECO:0000313" key="2">
    <source>
        <dbReference type="EMBL" id="MBB6098160.1"/>
    </source>
</evidence>
<comment type="caution">
    <text evidence="2">The sequence shown here is derived from an EMBL/GenBank/DDBJ whole genome shotgun (WGS) entry which is preliminary data.</text>
</comment>
<feature type="transmembrane region" description="Helical" evidence="1">
    <location>
        <begin position="316"/>
        <end position="335"/>
    </location>
</feature>